<feature type="non-terminal residue" evidence="2">
    <location>
        <position position="1"/>
    </location>
</feature>
<feature type="region of interest" description="Disordered" evidence="1">
    <location>
        <begin position="833"/>
        <end position="947"/>
    </location>
</feature>
<feature type="region of interest" description="Disordered" evidence="1">
    <location>
        <begin position="603"/>
        <end position="626"/>
    </location>
</feature>
<feature type="compositionally biased region" description="Polar residues" evidence="1">
    <location>
        <begin position="833"/>
        <end position="842"/>
    </location>
</feature>
<evidence type="ECO:0000256" key="1">
    <source>
        <dbReference type="SAM" id="MobiDB-lite"/>
    </source>
</evidence>
<dbReference type="EMBL" id="GEBQ01011661">
    <property type="protein sequence ID" value="JAT28316.1"/>
    <property type="molecule type" value="Transcribed_RNA"/>
</dbReference>
<feature type="compositionally biased region" description="Basic and acidic residues" evidence="1">
    <location>
        <begin position="783"/>
        <end position="800"/>
    </location>
</feature>
<organism evidence="2">
    <name type="scientific">Graphocephala atropunctata</name>
    <dbReference type="NCBI Taxonomy" id="36148"/>
    <lineage>
        <taxon>Eukaryota</taxon>
        <taxon>Metazoa</taxon>
        <taxon>Ecdysozoa</taxon>
        <taxon>Arthropoda</taxon>
        <taxon>Hexapoda</taxon>
        <taxon>Insecta</taxon>
        <taxon>Pterygota</taxon>
        <taxon>Neoptera</taxon>
        <taxon>Paraneoptera</taxon>
        <taxon>Hemiptera</taxon>
        <taxon>Auchenorrhyncha</taxon>
        <taxon>Membracoidea</taxon>
        <taxon>Cicadellidae</taxon>
        <taxon>Cicadellinae</taxon>
        <taxon>Cicadellini</taxon>
        <taxon>Graphocephala</taxon>
    </lineage>
</organism>
<evidence type="ECO:0000313" key="2">
    <source>
        <dbReference type="EMBL" id="JAT28316.1"/>
    </source>
</evidence>
<reference evidence="2" key="1">
    <citation type="submission" date="2015-11" db="EMBL/GenBank/DDBJ databases">
        <title>De novo transcriptome assembly of four potential Pierce s Disease insect vectors from Arizona vineyards.</title>
        <authorList>
            <person name="Tassone E.E."/>
        </authorList>
    </citation>
    <scope>NUCLEOTIDE SEQUENCE</scope>
</reference>
<proteinExistence type="predicted"/>
<protein>
    <submittedName>
        <fullName evidence="2">Uncharacterized protein</fullName>
    </submittedName>
</protein>
<accession>A0A1B6LX97</accession>
<feature type="compositionally biased region" description="Polar residues" evidence="1">
    <location>
        <begin position="919"/>
        <end position="929"/>
    </location>
</feature>
<sequence length="1508" mass="177101">WKLTVVEHPSTTHSGEESDGEKKRKKRSPREFRKLVRQNAIRRKTKVVNLFRQNISQSKPLSNVENIKSQFSLDFSHSSNQNVSLSILGTMFKAALKQINAHSYPAIEKFELQFLSNEANPIEKPLKLKSQLTSLFGSISSLFISSSQNNTKTLLFNIVTSDIGRKVRNGMKKGMSEIKQLLGYNGTNFINESKLESNVAHFFEFFPNFESVKTQWKPKILDVVRKFNERSKSFRWKGIVESNDHDQQEENGLRFLKELFKNDSSLKEKSAEYFKREKREKPNDFLASSFNWSSQSMEKVVDELVNELPMKTIKKEVKKDMITELHKGMMQKMGRTDVDETVVSKMADFETEEASPIVERAMTNTVREVIHKLLDDVLMTLRQNTWMKNSMVKLFEEGYSVESVVDAIASQISIGSLLESMEQEGVNITQVQRQQVLEEFKDYKEMLNKMLRKEVELWEYQMSKVPIISRRKRDLILDPIHEKGSRSARFGSNFQTLRERKPIYSTFKINEDSLDSERKKDLESVLRQKRKIGDSGFMDEEKSEYDEQDLNIDKELSAIEKSSMSDGRKIKKLKKHLKWLQSQTQSPADIVFPENFEEDLMRTESYDEDGSESKLGKPKRSKQKFQWRVRTKRPTLKVVTFLPKIRLMRGRPFMPLTTTEETLAMPETLPPTRRRKMKPSRLPMNLVDPALVTTQPLRKPIWLDLSQKTSLPRVHRARPQLRRTTSPPARTFAQVKSFKTMKFGQKTQQPVISLQEFLKRRNEFRRVREEVMWNKNFQTSSEETSKAEDEASVEHSKELTEETDLSFEGKLSMEVKPEDFTLRPLSDFLYTRPTQTDDSVTDTPEPVVKGSTKPKRSQSATRQPSSNSTRRRYTKKTGYTRGPRGATRKTSKQKMEKLTTSGTEKEEDEVERNKRDLLTTYSLRPPTQESKLEEKNGSNADEPLMGIERNISRREIEEKIKSKKKNWAYGVPLATDSPTSPNTSGNSFETYQQQHRKWFGERRRGVPVNNYDIDWDQMRRKMEIQEISSWQKLKDQKERSSKFDRVQLRKYWTMGDGTVVPAATTTVTSTSTTVTTQPTHSATLRPIVWLDKTYTPEFKKYKTRPFFKNYIHGSSEHNNRRWDNYEAPFGRIDKSGKTLFGRLYREPRKRHYHVQDGRDSLFDARELSKFVNKTYDSEFRIGTHRRTLWQNRTFDPNFIFTQHVSWQNLSRRFVLHDFGRKQFEKLNSSSFYSPIVNHSQPNITDPDFDSYMNLLQSHHLMSLQPKHPENKSVAAENLFNLQQSNKVPWNNDTDPELYKAYRDVRRRFYNKTLDIVFSYYIFHKYKCGNLTRDVGYGRMSNVVNRWYNRTFQPKYRPDMFYLHNRGKFGKEFNYHRDEYNELHSDINEGKFDPERWHRVVSLSNRSTAPREFQVAKDINEDLQLPPTWKESITLHTGKTEDKTSFKLPTTTPATVRWKNRFRTTTKLSQVPTPKSTKSSFFQSVKEKGFGFFKTFFTRQDSDESEEEY</sequence>
<feature type="region of interest" description="Disordered" evidence="1">
    <location>
        <begin position="778"/>
        <end position="811"/>
    </location>
</feature>
<feature type="region of interest" description="Disordered" evidence="1">
    <location>
        <begin position="1"/>
        <end position="31"/>
    </location>
</feature>
<feature type="compositionally biased region" description="Basic residues" evidence="1">
    <location>
        <begin position="616"/>
        <end position="626"/>
    </location>
</feature>
<name>A0A1B6LX97_9HEMI</name>
<gene>
    <name evidence="2" type="ORF">g.8833</name>
</gene>
<feature type="compositionally biased region" description="Basic and acidic residues" evidence="1">
    <location>
        <begin position="603"/>
        <end position="615"/>
    </location>
</feature>
<feature type="compositionally biased region" description="Polar residues" evidence="1">
    <location>
        <begin position="857"/>
        <end position="868"/>
    </location>
</feature>